<evidence type="ECO:0000256" key="1">
    <source>
        <dbReference type="SAM" id="Phobius"/>
    </source>
</evidence>
<keyword evidence="1" id="KW-0472">Membrane</keyword>
<keyword evidence="1" id="KW-1133">Transmembrane helix</keyword>
<feature type="transmembrane region" description="Helical" evidence="1">
    <location>
        <begin position="12"/>
        <end position="32"/>
    </location>
</feature>
<dbReference type="AlphaFoldDB" id="A0A543HY74"/>
<dbReference type="GO" id="GO:0005886">
    <property type="term" value="C:plasma membrane"/>
    <property type="evidence" value="ECO:0007669"/>
    <property type="project" value="UniProtKB-SubCell"/>
</dbReference>
<feature type="domain" description="SHOCT" evidence="2">
    <location>
        <begin position="101"/>
        <end position="128"/>
    </location>
</feature>
<accession>A0A543HY74</accession>
<dbReference type="EMBL" id="VFPN01000002">
    <property type="protein sequence ID" value="TQM63304.1"/>
    <property type="molecule type" value="Genomic_DNA"/>
</dbReference>
<protein>
    <submittedName>
        <fullName evidence="3">Phospholipase D-like protein</fullName>
    </submittedName>
</protein>
<sequence length="131" mass="14753">MAIMWSNIWDVIWFFFWAFAFIAYLMALFSVIGDLVRDRSLNGWWKAIWIIFLVFLPFLTVLVYLIARGRGMAERQATEAAKAQEAANNYIRQVASTAPADEITKAKALLDSGAITPEEYTALKNRALAGG</sequence>
<evidence type="ECO:0000259" key="2">
    <source>
        <dbReference type="Pfam" id="PF09851"/>
    </source>
</evidence>
<evidence type="ECO:0000313" key="4">
    <source>
        <dbReference type="Proteomes" id="UP000318331"/>
    </source>
</evidence>
<comment type="caution">
    <text evidence="3">The sequence shown here is derived from an EMBL/GenBank/DDBJ whole genome shotgun (WGS) entry which is preliminary data.</text>
</comment>
<evidence type="ECO:0000313" key="3">
    <source>
        <dbReference type="EMBL" id="TQM63304.1"/>
    </source>
</evidence>
<reference evidence="3 4" key="1">
    <citation type="submission" date="2019-06" db="EMBL/GenBank/DDBJ databases">
        <title>Sequencing the genomes of 1000 actinobacteria strains.</title>
        <authorList>
            <person name="Klenk H.-P."/>
        </authorList>
    </citation>
    <scope>NUCLEOTIDE SEQUENCE [LARGE SCALE GENOMIC DNA]</scope>
    <source>
        <strain evidence="3 4">DSM 18031</strain>
    </source>
</reference>
<dbReference type="Proteomes" id="UP000318331">
    <property type="component" value="Unassembled WGS sequence"/>
</dbReference>
<organism evidence="3 4">
    <name type="scientific">Klugiella xanthotipulae</name>
    <dbReference type="NCBI Taxonomy" id="244735"/>
    <lineage>
        <taxon>Bacteria</taxon>
        <taxon>Bacillati</taxon>
        <taxon>Actinomycetota</taxon>
        <taxon>Actinomycetes</taxon>
        <taxon>Micrococcales</taxon>
        <taxon>Microbacteriaceae</taxon>
        <taxon>Klugiella</taxon>
    </lineage>
</organism>
<keyword evidence="4" id="KW-1185">Reference proteome</keyword>
<keyword evidence="1" id="KW-0812">Transmembrane</keyword>
<feature type="transmembrane region" description="Helical" evidence="1">
    <location>
        <begin position="44"/>
        <end position="67"/>
    </location>
</feature>
<name>A0A543HY74_9MICO</name>
<dbReference type="Pfam" id="PF09851">
    <property type="entry name" value="SHOCT"/>
    <property type="match status" value="1"/>
</dbReference>
<dbReference type="InterPro" id="IPR018649">
    <property type="entry name" value="SHOCT"/>
</dbReference>
<proteinExistence type="predicted"/>
<gene>
    <name evidence="3" type="ORF">FB466_1562</name>
</gene>